<keyword evidence="3" id="KW-1185">Reference proteome</keyword>
<dbReference type="OrthoDB" id="258610at2"/>
<keyword evidence="2" id="KW-0858">Xylan degradation</keyword>
<keyword evidence="2" id="KW-0119">Carbohydrate metabolism</keyword>
<keyword evidence="2" id="KW-0378">Hydrolase</keyword>
<dbReference type="Pfam" id="PF01522">
    <property type="entry name" value="Polysacc_deac_1"/>
    <property type="match status" value="1"/>
</dbReference>
<keyword evidence="2" id="KW-0326">Glycosidase</keyword>
<dbReference type="SUPFAM" id="SSF88713">
    <property type="entry name" value="Glycoside hydrolase/deacetylase"/>
    <property type="match status" value="1"/>
</dbReference>
<proteinExistence type="predicted"/>
<reference evidence="2" key="1">
    <citation type="submission" date="2019-10" db="EMBL/GenBank/DDBJ databases">
        <authorList>
            <consortium name="Genoscope - CEA"/>
            <person name="William W."/>
        </authorList>
    </citation>
    <scope>NUCLEOTIDE SEQUENCE [LARGE SCALE GENOMIC DNA]</scope>
    <source>
        <strain evidence="2">BBR_PRJEB10992</strain>
    </source>
</reference>
<comment type="caution">
    <text evidence="2">The sequence shown here is derived from an EMBL/GenBank/DDBJ whole genome shotgun (WGS) entry which is preliminary data.</text>
</comment>
<feature type="domain" description="NodB homology" evidence="1">
    <location>
        <begin position="38"/>
        <end position="79"/>
    </location>
</feature>
<gene>
    <name evidence="2" type="ORF">PL8927_790062</name>
</gene>
<name>A0A7Z9E2U2_9CYAN</name>
<sequence>MTKYILLSFGGEEFDAPLKYGEKIKPSVQFDVSLMGLRNILSLLEYLHIRATFFVTANFALHHPELIEAIARTHEIASQGFY</sequence>
<dbReference type="RefSeq" id="WP_083625731.1">
    <property type="nucleotide sequence ID" value="NZ_LR734880.1"/>
</dbReference>
<keyword evidence="2" id="KW-0624">Polysaccharide degradation</keyword>
<organism evidence="2 3">
    <name type="scientific">Planktothrix serta PCC 8927</name>
    <dbReference type="NCBI Taxonomy" id="671068"/>
    <lineage>
        <taxon>Bacteria</taxon>
        <taxon>Bacillati</taxon>
        <taxon>Cyanobacteriota</taxon>
        <taxon>Cyanophyceae</taxon>
        <taxon>Oscillatoriophycideae</taxon>
        <taxon>Oscillatoriales</taxon>
        <taxon>Microcoleaceae</taxon>
        <taxon>Planktothrix</taxon>
    </lineage>
</organism>
<dbReference type="InterPro" id="IPR011330">
    <property type="entry name" value="Glyco_hydro/deAcase_b/a-brl"/>
</dbReference>
<protein>
    <submittedName>
        <fullName evidence="2">Xylanase/chitin deacetylase</fullName>
    </submittedName>
</protein>
<accession>A0A7Z9E2U2</accession>
<dbReference type="Proteomes" id="UP000184550">
    <property type="component" value="Unassembled WGS sequence"/>
</dbReference>
<dbReference type="Gene3D" id="3.20.20.370">
    <property type="entry name" value="Glycoside hydrolase/deacetylase"/>
    <property type="match status" value="1"/>
</dbReference>
<evidence type="ECO:0000313" key="2">
    <source>
        <dbReference type="EMBL" id="VXD23911.1"/>
    </source>
</evidence>
<dbReference type="InterPro" id="IPR002509">
    <property type="entry name" value="NODB_dom"/>
</dbReference>
<evidence type="ECO:0000259" key="1">
    <source>
        <dbReference type="Pfam" id="PF01522"/>
    </source>
</evidence>
<dbReference type="EMBL" id="CZCU02000156">
    <property type="protein sequence ID" value="VXD23911.1"/>
    <property type="molecule type" value="Genomic_DNA"/>
</dbReference>
<dbReference type="GO" id="GO:0045493">
    <property type="term" value="P:xylan catabolic process"/>
    <property type="evidence" value="ECO:0007669"/>
    <property type="project" value="UniProtKB-KW"/>
</dbReference>
<evidence type="ECO:0000313" key="3">
    <source>
        <dbReference type="Proteomes" id="UP000184550"/>
    </source>
</evidence>
<dbReference type="GO" id="GO:0016810">
    <property type="term" value="F:hydrolase activity, acting on carbon-nitrogen (but not peptide) bonds"/>
    <property type="evidence" value="ECO:0007669"/>
    <property type="project" value="InterPro"/>
</dbReference>
<dbReference type="GO" id="GO:0016798">
    <property type="term" value="F:hydrolase activity, acting on glycosyl bonds"/>
    <property type="evidence" value="ECO:0007669"/>
    <property type="project" value="UniProtKB-KW"/>
</dbReference>
<dbReference type="AlphaFoldDB" id="A0A7Z9E2U2"/>